<reference evidence="3" key="1">
    <citation type="journal article" date="2021" name="Front. Plant Sci.">
        <title>Chromosome-Scale Genome Assembly for Chinese Sour Jujube and Insights Into Its Genome Evolution and Domestication Signature.</title>
        <authorList>
            <person name="Shen L.-Y."/>
            <person name="Luo H."/>
            <person name="Wang X.-L."/>
            <person name="Wang X.-M."/>
            <person name="Qiu X.-J."/>
            <person name="Liu H."/>
            <person name="Zhou S.-S."/>
            <person name="Jia K.-H."/>
            <person name="Nie S."/>
            <person name="Bao Y.-T."/>
            <person name="Zhang R.-G."/>
            <person name="Yun Q.-Z."/>
            <person name="Chai Y.-H."/>
            <person name="Lu J.-Y."/>
            <person name="Li Y."/>
            <person name="Zhao S.-W."/>
            <person name="Mao J.-F."/>
            <person name="Jia S.-G."/>
            <person name="Mao Y.-M."/>
        </authorList>
    </citation>
    <scope>NUCLEOTIDE SEQUENCE</scope>
    <source>
        <strain evidence="3">AT0</strain>
        <tissue evidence="3">Leaf</tissue>
    </source>
</reference>
<evidence type="ECO:0000256" key="1">
    <source>
        <dbReference type="SAM" id="MobiDB-lite"/>
    </source>
</evidence>
<dbReference type="PANTHER" id="PTHR15682:SF2">
    <property type="entry name" value="UNHEALTHY RIBOSOME BIOGENESIS PROTEIN 2 HOMOLOG"/>
    <property type="match status" value="1"/>
</dbReference>
<sequence>MADSGAKVKEKRTKKTNKKRKQRINEETERSSKTQRISFSEEGSEPQEMEEEEQAQKSGQRELNQNLDEEGCPWRNLQLILSLQNKDLDLQKKVELAFHFVTSRRKEGNDATRDCETVKMSRLIIFLNDWIQSLLVSSEKKIRVGEEKPHDNTYLDFRCWKIFKFCLEESLNLHVSLSYSRNLLRSISSIAKNALSELDNKSSCPEELYFVGERFELYSTVLDCMSLVFSSHGGLSNENLDLWVSTMNPVLELAHKISAENLYGGNAGVYVLQFSCLIFEPFAKFLRAHPTRKTGFQDFVDKLLEPLLHLLGILHIKTDGCNPTWTRNLLKLVEDVLSDGLFHPVHIDGFLSLHSTEKYVVSHDGEFRDSKTVIKSYHRHLFDKLERITAAKKELAAYSIGELFHLFVDRVKKPKGALGMSRNANTMAKSEGSKQLEDNWLGHTSKMFSESSNVPPDNSYCLNSLSAERRKALFDFFVVIMEPLLCEIHGYLQADLEFGPVLSDVHCTLKSITNLLASFMHGKVYMRTEDNTEGACLNFLKKVYDMIISMSSRLIKSSKYYVNNRKERDILTLLANEILDTIGFLLEIEYEVIENDLVSLWLMMFSYLAIGLTSTDGLNNCSLSSKITNLGCQLFNLYSQLRQVNNTIFTLCKAIRLSHGGSGETDYARFLTSLHGEVYAKSVGMLLCSHEFKIAIHRAVKSIPEGQASGCLRQLTRDISEALEWMKESCSLIDEKEFGEQVLQSRLLGFSPEAELLGRGLSELYVLVLGSLTVTAGNSNLVGVSIKDLVTLLCPYMSTLVGAQPDAVNEFLFSVTGKTFDNDLGNRTDLQSFVFSTHWVFVFFFQLYMSCRILYRQATSLVPPDSSRKMSAAMGESFTAYSGRDWMQSTDWTDDSYFSWFSQTSASLLDIIQLLSNIYLQKSAADCSPLIYTMHAMSLQRLVDLNRKIKSFEYLLQSYDNLLQSGLLDDASLSRYNKRSKKLRSIISVLRQEAVDLTAFMMGHLSLVKETSDDLTCEEASALKSDEWDLGVSAVNNKSLPAAIWWIVCQNIDVWCTHADRKKLKMFLSLLIHTSLPYGKSSFREVGKWNLHEHSQLKQVTVHQISTELFDDSILYEKRFVRKHFVPRFCRVLEKSALLLIGNFGGNVDFKSSPNWSEVLSALENPSVVVSSNQHVNCDCFSAIKPTTGSSDKLLMQSCKEPKSLPFPSMKFTACQSLLSLLSWMPKGYFGSRSFSLLVTCILNLERCVIGCILDCQNKLCSHDYYELFRLFVSCRKALKCIIVTSCERPETCDTSLTSVFFDDSLPALWLFKSLYAVVGIQELLPKDDYCKVDDMIFTLMDQTLYVLLTLNKYHFSYAPHFFKYALNHCKEQDNAKPVHEEENLMETDPLFDSSDYIEARKSASLVPKSLREQMEIFLITLKNALGSNKVSYATSVLDLNKFSSIVSCFSGVLWGVVSVVKQTDTRDGDIKIQSEHEPVSEINLCINVFAEFSSLLIYVLLFEDDKLCRSLSDARKLQKSSCYISWGKQLCSTGEAITCISSSDANNDSRVSNVAWKWPPLKDANTGGSFQAEDDPFELESLNKTLLKSLLKGDNPETAFLLRQLLIASSAIWRLNMHINSAPLSSGLMQIYIGISQVLLSEFVNMNQVPQPFCFVWLDGILKFLEELGSHFPSTNPMLSRNLYVKMVELQLGAIGKCITVQGKRATLASHEAEASTKMLQGHVGLSDASLNCLPYCLDEFKARLRLSFSVFIKKPSEFYLLSAIQAIERALVGVREIYTMIYDVYIGSADGGKVSSTVAAGIDCLDLLLEFASGRKRLSVVKRHIQSLLASVFNIILHLQSPLIFYERCSEGNTDPDPGAVILMGVEVLTRISGKHALFQMEAWHVAQALRIPATLFQDFHQLKLSKASVLCDTSMISSDSVSDPAASMQLNDVDRKFSLDLFAACCRLLYTVMKHHKSVCEQCIALLEASVLVLLHSLETMDADSVVRTGYFSWKVEEGVKCAYCLRRIYEEVRHSKDVFGQHGSQILSSYIWVYSGFGPLKTGIKREIDEALRPGVYALLDVCSADDLQYLHTVFGEGPCRNTLATLQHDYKLHFQMTNCDVLMEERFICQSSYRTMPLGT</sequence>
<gene>
    <name evidence="3" type="ORF">FEM48_Zijuj09G0175500</name>
</gene>
<dbReference type="Pfam" id="PF10441">
    <property type="entry name" value="Urb2"/>
    <property type="match status" value="1"/>
</dbReference>
<organism evidence="3 4">
    <name type="scientific">Ziziphus jujuba var. spinosa</name>
    <dbReference type="NCBI Taxonomy" id="714518"/>
    <lineage>
        <taxon>Eukaryota</taxon>
        <taxon>Viridiplantae</taxon>
        <taxon>Streptophyta</taxon>
        <taxon>Embryophyta</taxon>
        <taxon>Tracheophyta</taxon>
        <taxon>Spermatophyta</taxon>
        <taxon>Magnoliopsida</taxon>
        <taxon>eudicotyledons</taxon>
        <taxon>Gunneridae</taxon>
        <taxon>Pentapetalae</taxon>
        <taxon>rosids</taxon>
        <taxon>fabids</taxon>
        <taxon>Rosales</taxon>
        <taxon>Rhamnaceae</taxon>
        <taxon>Paliureae</taxon>
        <taxon>Ziziphus</taxon>
    </lineage>
</organism>
<comment type="caution">
    <text evidence="3">The sequence shown here is derived from an EMBL/GenBank/DDBJ whole genome shotgun (WGS) entry which is preliminary data.</text>
</comment>
<proteinExistence type="predicted"/>
<feature type="region of interest" description="Disordered" evidence="1">
    <location>
        <begin position="1"/>
        <end position="63"/>
    </location>
</feature>
<name>A0A978UUC6_ZIZJJ</name>
<evidence type="ECO:0000313" key="3">
    <source>
        <dbReference type="EMBL" id="KAH7518476.1"/>
    </source>
</evidence>
<accession>A0A978UUC6</accession>
<feature type="domain" description="Nucleolar 27S pre-rRNA processing Urb2/Npa2 C-terminal" evidence="2">
    <location>
        <begin position="1867"/>
        <end position="2100"/>
    </location>
</feature>
<dbReference type="Proteomes" id="UP000813462">
    <property type="component" value="Unassembled WGS sequence"/>
</dbReference>
<evidence type="ECO:0000259" key="2">
    <source>
        <dbReference type="Pfam" id="PF10441"/>
    </source>
</evidence>
<dbReference type="InterPro" id="IPR018849">
    <property type="entry name" value="Urb2/Npa2_C"/>
</dbReference>
<dbReference type="PANTHER" id="PTHR15682">
    <property type="entry name" value="UNHEALTHY RIBOSOME BIOGENESIS PROTEIN 2 HOMOLOG"/>
    <property type="match status" value="1"/>
</dbReference>
<dbReference type="EMBL" id="JAEACU010000009">
    <property type="protein sequence ID" value="KAH7518476.1"/>
    <property type="molecule type" value="Genomic_DNA"/>
</dbReference>
<feature type="compositionally biased region" description="Basic residues" evidence="1">
    <location>
        <begin position="9"/>
        <end position="22"/>
    </location>
</feature>
<evidence type="ECO:0000313" key="4">
    <source>
        <dbReference type="Proteomes" id="UP000813462"/>
    </source>
</evidence>
<dbReference type="InterPro" id="IPR052609">
    <property type="entry name" value="Ribosome_Biogenesis_Reg"/>
</dbReference>
<feature type="compositionally biased region" description="Basic and acidic residues" evidence="1">
    <location>
        <begin position="23"/>
        <end position="32"/>
    </location>
</feature>
<protein>
    <recommendedName>
        <fullName evidence="2">Nucleolar 27S pre-rRNA processing Urb2/Npa2 C-terminal domain-containing protein</fullName>
    </recommendedName>
</protein>
<dbReference type="GO" id="GO:0042254">
    <property type="term" value="P:ribosome biogenesis"/>
    <property type="evidence" value="ECO:0007669"/>
    <property type="project" value="TreeGrafter"/>
</dbReference>
<feature type="compositionally biased region" description="Acidic residues" evidence="1">
    <location>
        <begin position="42"/>
        <end position="53"/>
    </location>
</feature>
<dbReference type="GO" id="GO:0005730">
    <property type="term" value="C:nucleolus"/>
    <property type="evidence" value="ECO:0007669"/>
    <property type="project" value="TreeGrafter"/>
</dbReference>